<gene>
    <name evidence="1" type="ORF">NAEGRDRAFT_68267</name>
</gene>
<dbReference type="KEGG" id="ngr:NAEGRDRAFT_68267"/>
<keyword evidence="2" id="KW-1185">Reference proteome</keyword>
<organism evidence="2">
    <name type="scientific">Naegleria gruberi</name>
    <name type="common">Amoeba</name>
    <dbReference type="NCBI Taxonomy" id="5762"/>
    <lineage>
        <taxon>Eukaryota</taxon>
        <taxon>Discoba</taxon>
        <taxon>Heterolobosea</taxon>
        <taxon>Tetramitia</taxon>
        <taxon>Eutetramitia</taxon>
        <taxon>Vahlkampfiidae</taxon>
        <taxon>Naegleria</taxon>
    </lineage>
</organism>
<dbReference type="InterPro" id="IPR011989">
    <property type="entry name" value="ARM-like"/>
</dbReference>
<evidence type="ECO:0000313" key="2">
    <source>
        <dbReference type="Proteomes" id="UP000006671"/>
    </source>
</evidence>
<dbReference type="PANTHER" id="PTHR37743">
    <property type="entry name" value="ARM REPEAT SUPERFAMILY PROTEIN"/>
    <property type="match status" value="1"/>
</dbReference>
<evidence type="ECO:0000313" key="1">
    <source>
        <dbReference type="EMBL" id="EFC43825.1"/>
    </source>
</evidence>
<dbReference type="SUPFAM" id="SSF48371">
    <property type="entry name" value="ARM repeat"/>
    <property type="match status" value="1"/>
</dbReference>
<dbReference type="InParanoid" id="D2VH40"/>
<dbReference type="OrthoDB" id="79603at2759"/>
<dbReference type="Gene3D" id="1.25.10.10">
    <property type="entry name" value="Leucine-rich Repeat Variant"/>
    <property type="match status" value="2"/>
</dbReference>
<dbReference type="OMA" id="QYKYSIC"/>
<reference evidence="1 2" key="1">
    <citation type="journal article" date="2010" name="Cell">
        <title>The genome of Naegleria gruberi illuminates early eukaryotic versatility.</title>
        <authorList>
            <person name="Fritz-Laylin L.K."/>
            <person name="Prochnik S.E."/>
            <person name="Ginger M.L."/>
            <person name="Dacks J.B."/>
            <person name="Carpenter M.L."/>
            <person name="Field M.C."/>
            <person name="Kuo A."/>
            <person name="Paredez A."/>
            <person name="Chapman J."/>
            <person name="Pham J."/>
            <person name="Shu S."/>
            <person name="Neupane R."/>
            <person name="Cipriano M."/>
            <person name="Mancuso J."/>
            <person name="Tu H."/>
            <person name="Salamov A."/>
            <person name="Lindquist E."/>
            <person name="Shapiro H."/>
            <person name="Lucas S."/>
            <person name="Grigoriev I.V."/>
            <person name="Cande W.Z."/>
            <person name="Fulton C."/>
            <person name="Rokhsar D.S."/>
            <person name="Dawson S.C."/>
        </authorList>
    </citation>
    <scope>NUCLEOTIDE SEQUENCE [LARGE SCALE GENOMIC DNA]</scope>
    <source>
        <strain evidence="1 2">NEG-M</strain>
    </source>
</reference>
<dbReference type="PANTHER" id="PTHR37743:SF2">
    <property type="match status" value="1"/>
</dbReference>
<dbReference type="AlphaFoldDB" id="D2VH40"/>
<dbReference type="GeneID" id="8850040"/>
<dbReference type="eggNOG" id="ENOG502QPPS">
    <property type="taxonomic scope" value="Eukaryota"/>
</dbReference>
<dbReference type="EMBL" id="GG738871">
    <property type="protein sequence ID" value="EFC43825.1"/>
    <property type="molecule type" value="Genomic_DNA"/>
</dbReference>
<accession>D2VH40</accession>
<dbReference type="RefSeq" id="XP_002676569.1">
    <property type="nucleotide sequence ID" value="XM_002676523.1"/>
</dbReference>
<protein>
    <submittedName>
        <fullName evidence="1">Predicted protein</fullName>
    </submittedName>
</protein>
<dbReference type="Proteomes" id="UP000006671">
    <property type="component" value="Unassembled WGS sequence"/>
</dbReference>
<sequence>MQALLPLSEALGILLNTKFKQVTNINSDKHSLFHAYSSWSYFVKSKLISGGESTDYETILNDKQYGIIFILLDNLVEKSSTLKYQHSFQLLCDCFYNDESINDFVFGLFIHILKKKPEDESATRIQQYKYSICRFITEFILEKEFEKEDKPKLLIDSNETILDRFGDDKLSKLMEYLWIITRYESVTMDGRRFATILTSSSSDLLLILGYLLSQNQNEILFKQFETYFKLTSELLHWFENQRDLYTTSLKYLHSRLKEISSIVSIVNNLERSSREDDQNRAKDGRNMSLRSFSSFLIIYGFLMVENREHFEHYIKFTTKIEGSSSKHDYLFDYLMAILLELEKTENETEILHNLVYLSAILGKMKKKELKKYLGMKVKGEKETKTLYEIIIHITNNKLFKINSENIARITIYLYKEMVNYTGETNDRGAFIDMVMEMLESDDIVSKAVILFVSDIISTDKSQIYSIFKLVESDNEKAKKNGLVILSEIFNSTDIDEELSHTVTDYLINKLSSDDLSIRSCTATVFSKLDFKYIANRIIPLYVSKNEKERSAAHEILTKLMESNTENPNIFMNVVNSIKDLPIYEDPNPDQTRKNIAERVMTFIPKYFAHLSPNSSRLLVEEIITTFFESNTNSLLVFMMNKILSFTLSVEAPQKILSSEDEYILNNKKDTLLGVLAKVLERINCPKIEEETIFDMLAPLLVLKTLPVSIFYYIHPNAEHDKIFTEVLLIMIRNVIDLSKPEEVRRVSAEVASKLPPRITISSFVARFSNYLQKNSLTKAKSVLFCICQTIALYEEDPYLYSFLTGESLLIQSIKNAWNLQSNDQELSKIHQGCMDCMVMIIKYMLNYSHSDGNFISDNILKPLSNNSESMMVRVSISNIITKCTNVFPLKHLLSLSSMVIPIYSKVLLLKREPNAETSLFYCSSLQALMNLVFKIKTAVHPYSKSLLEIISKCLSESDPNIRHFSLKLLSSLLFARDDVLVDHQTIFEFEILKKVKGMASIESSLEVQKLANELCKIMGL</sequence>
<proteinExistence type="predicted"/>
<name>D2VH40_NAEGR</name>
<dbReference type="VEuPathDB" id="AmoebaDB:NAEGRDRAFT_68267"/>
<dbReference type="InterPro" id="IPR016024">
    <property type="entry name" value="ARM-type_fold"/>
</dbReference>